<dbReference type="EMBL" id="CAJHUC010001089">
    <property type="protein sequence ID" value="CAD7699678.1"/>
    <property type="molecule type" value="Genomic_DNA"/>
</dbReference>
<dbReference type="OrthoDB" id="419167at2759"/>
<evidence type="ECO:0000313" key="7">
    <source>
        <dbReference type="EMBL" id="CAD7699678.1"/>
    </source>
</evidence>
<keyword evidence="8" id="KW-1185">Reference proteome</keyword>
<evidence type="ECO:0000256" key="4">
    <source>
        <dbReference type="ARBA" id="ARBA00023136"/>
    </source>
</evidence>
<gene>
    <name evidence="7" type="ORF">OSTQU699_LOCUS5037</name>
    <name evidence="6" type="ORF">OSTQU699_LOCUS841</name>
</gene>
<feature type="transmembrane region" description="Helical" evidence="5">
    <location>
        <begin position="275"/>
        <end position="294"/>
    </location>
</feature>
<dbReference type="Pfam" id="PF04142">
    <property type="entry name" value="Nuc_sug_transp"/>
    <property type="match status" value="1"/>
</dbReference>
<feature type="transmembrane region" description="Helical" evidence="5">
    <location>
        <begin position="78"/>
        <end position="98"/>
    </location>
</feature>
<feature type="transmembrane region" description="Helical" evidence="5">
    <location>
        <begin position="202"/>
        <end position="223"/>
    </location>
</feature>
<feature type="transmembrane region" description="Helical" evidence="5">
    <location>
        <begin position="243"/>
        <end position="269"/>
    </location>
</feature>
<proteinExistence type="predicted"/>
<evidence type="ECO:0000256" key="5">
    <source>
        <dbReference type="SAM" id="Phobius"/>
    </source>
</evidence>
<comment type="caution">
    <text evidence="6">The sequence shown here is derived from an EMBL/GenBank/DDBJ whole genome shotgun (WGS) entry which is preliminary data.</text>
</comment>
<sequence length="402" mass="44210">MSMVEKPENAKNSLLPGKMFKAYRAQKGGGAIPPKRLQALKVALVSMDCVLIGMQPILVHMSKNEDGKFSYNPVSVNFLTEVCKVAFALVMLLFVGTGRSGPPLYRSPISFIRDAHHNRLLAIPASLYAINNYLKFVMQLHFKPTTTKMLGNLKIFTIAMLLKVVMNRTFSVIQWEALFLLVFGITVNQLSDCPGAGPSTPVSFDAVAYTAGVVTIPAAASVYNEFALKKHMDTSVHLQNFFLYFYGMVFNLLGICCLAAGGQALGSIFRGFTPITMLLVANNAAQGILSSFFYKFADTILKKYSSTMATIFTGIMSALLFQHHLTMNFMIGVSIVLISMHQFFTFSAEGMHLKSRDKAEVSEARSGLKFTPSPSNDHLDILTEGTQLSIPGEDFRKPLLPP</sequence>
<dbReference type="InterPro" id="IPR007271">
    <property type="entry name" value="Nuc_sug_transpt"/>
</dbReference>
<evidence type="ECO:0000256" key="1">
    <source>
        <dbReference type="ARBA" id="ARBA00004141"/>
    </source>
</evidence>
<feature type="transmembrane region" description="Helical" evidence="5">
    <location>
        <begin position="39"/>
        <end position="58"/>
    </location>
</feature>
<keyword evidence="3 5" id="KW-1133">Transmembrane helix</keyword>
<dbReference type="AlphaFoldDB" id="A0A8S1IPB2"/>
<dbReference type="PANTHER" id="PTHR10231">
    <property type="entry name" value="NUCLEOTIDE-SUGAR TRANSMEMBRANE TRANSPORTER"/>
    <property type="match status" value="1"/>
</dbReference>
<evidence type="ECO:0000313" key="8">
    <source>
        <dbReference type="Proteomes" id="UP000708148"/>
    </source>
</evidence>
<evidence type="ECO:0000256" key="3">
    <source>
        <dbReference type="ARBA" id="ARBA00022989"/>
    </source>
</evidence>
<dbReference type="EMBL" id="CAJHUC010000352">
    <property type="protein sequence ID" value="CAD7695480.1"/>
    <property type="molecule type" value="Genomic_DNA"/>
</dbReference>
<protein>
    <recommendedName>
        <fullName evidence="9">Nucleotide-sugar transporter</fullName>
    </recommendedName>
</protein>
<keyword evidence="4 5" id="KW-0472">Membrane</keyword>
<evidence type="ECO:0000313" key="6">
    <source>
        <dbReference type="EMBL" id="CAD7695480.1"/>
    </source>
</evidence>
<evidence type="ECO:0008006" key="9">
    <source>
        <dbReference type="Google" id="ProtNLM"/>
    </source>
</evidence>
<dbReference type="GO" id="GO:0015165">
    <property type="term" value="F:pyrimidine nucleotide-sugar transmembrane transporter activity"/>
    <property type="evidence" value="ECO:0007669"/>
    <property type="project" value="InterPro"/>
</dbReference>
<name>A0A8S1IPB2_9CHLO</name>
<reference evidence="6" key="1">
    <citation type="submission" date="2020-12" db="EMBL/GenBank/DDBJ databases">
        <authorList>
            <person name="Iha C."/>
        </authorList>
    </citation>
    <scope>NUCLEOTIDE SEQUENCE</scope>
</reference>
<dbReference type="GO" id="GO:0000139">
    <property type="term" value="C:Golgi membrane"/>
    <property type="evidence" value="ECO:0007669"/>
    <property type="project" value="InterPro"/>
</dbReference>
<feature type="transmembrane region" description="Helical" evidence="5">
    <location>
        <begin position="172"/>
        <end position="190"/>
    </location>
</feature>
<evidence type="ECO:0000256" key="2">
    <source>
        <dbReference type="ARBA" id="ARBA00022692"/>
    </source>
</evidence>
<accession>A0A8S1IPB2</accession>
<keyword evidence="2 5" id="KW-0812">Transmembrane</keyword>
<comment type="subcellular location">
    <subcellularLocation>
        <location evidence="1">Membrane</location>
        <topology evidence="1">Multi-pass membrane protein</topology>
    </subcellularLocation>
</comment>
<dbReference type="Proteomes" id="UP000708148">
    <property type="component" value="Unassembled WGS sequence"/>
</dbReference>
<dbReference type="PIRSF" id="PIRSF005799">
    <property type="entry name" value="UDP-gal_transpt"/>
    <property type="match status" value="1"/>
</dbReference>
<organism evidence="6 8">
    <name type="scientific">Ostreobium quekettii</name>
    <dbReference type="NCBI Taxonomy" id="121088"/>
    <lineage>
        <taxon>Eukaryota</taxon>
        <taxon>Viridiplantae</taxon>
        <taxon>Chlorophyta</taxon>
        <taxon>core chlorophytes</taxon>
        <taxon>Ulvophyceae</taxon>
        <taxon>TCBD clade</taxon>
        <taxon>Bryopsidales</taxon>
        <taxon>Ostreobineae</taxon>
        <taxon>Ostreobiaceae</taxon>
        <taxon>Ostreobium</taxon>
    </lineage>
</organism>